<organism evidence="1 2">
    <name type="scientific">Ditylenchus dipsaci</name>
    <dbReference type="NCBI Taxonomy" id="166011"/>
    <lineage>
        <taxon>Eukaryota</taxon>
        <taxon>Metazoa</taxon>
        <taxon>Ecdysozoa</taxon>
        <taxon>Nematoda</taxon>
        <taxon>Chromadorea</taxon>
        <taxon>Rhabditida</taxon>
        <taxon>Tylenchina</taxon>
        <taxon>Tylenchomorpha</taxon>
        <taxon>Sphaerularioidea</taxon>
        <taxon>Anguinidae</taxon>
        <taxon>Anguininae</taxon>
        <taxon>Ditylenchus</taxon>
    </lineage>
</organism>
<evidence type="ECO:0000313" key="2">
    <source>
        <dbReference type="WBParaSite" id="jg15480"/>
    </source>
</evidence>
<accession>A0A915D543</accession>
<proteinExistence type="predicted"/>
<sequence length="81" mass="9158">MQEGGACQGYGWRVHEESIEECGKLVSRVINNLPNAGITKLREIVRTGARQHHLLNPFTFRQKNYFANTKAHPNSTSCSKM</sequence>
<evidence type="ECO:0000313" key="1">
    <source>
        <dbReference type="Proteomes" id="UP000887574"/>
    </source>
</evidence>
<dbReference type="AlphaFoldDB" id="A0A915D543"/>
<protein>
    <submittedName>
        <fullName evidence="2">Uncharacterized protein</fullName>
    </submittedName>
</protein>
<dbReference type="WBParaSite" id="jg15480">
    <property type="protein sequence ID" value="jg15480"/>
    <property type="gene ID" value="jg15480"/>
</dbReference>
<name>A0A915D543_9BILA</name>
<reference evidence="2" key="1">
    <citation type="submission" date="2022-11" db="UniProtKB">
        <authorList>
            <consortium name="WormBaseParasite"/>
        </authorList>
    </citation>
    <scope>IDENTIFICATION</scope>
</reference>
<dbReference type="Proteomes" id="UP000887574">
    <property type="component" value="Unplaced"/>
</dbReference>
<keyword evidence="1" id="KW-1185">Reference proteome</keyword>